<keyword evidence="3" id="KW-1185">Reference proteome</keyword>
<dbReference type="Proteomes" id="UP000240944">
    <property type="component" value="Segment"/>
</dbReference>
<dbReference type="Pfam" id="PF24076">
    <property type="entry name" value="DUF7368"/>
    <property type="match status" value="1"/>
</dbReference>
<reference evidence="3" key="1">
    <citation type="submission" date="2017-10" db="EMBL/GenBank/DDBJ databases">
        <authorList>
            <person name="Banno H."/>
            <person name="Chua N.-H."/>
        </authorList>
    </citation>
    <scope>NUCLEOTIDE SEQUENCE [LARGE SCALE GENOMIC DNA]</scope>
</reference>
<evidence type="ECO:0000313" key="2">
    <source>
        <dbReference type="EMBL" id="ATW60841.1"/>
    </source>
</evidence>
<feature type="region of interest" description="Disordered" evidence="1">
    <location>
        <begin position="33"/>
        <end position="54"/>
    </location>
</feature>
<organism evidence="2 3">
    <name type="scientific">Gordonia phage BENtherdunthat</name>
    <dbReference type="NCBI Taxonomy" id="2047830"/>
    <lineage>
        <taxon>Viruses</taxon>
        <taxon>Duplodnaviria</taxon>
        <taxon>Heunggongvirae</taxon>
        <taxon>Uroviricota</taxon>
        <taxon>Caudoviricetes</taxon>
        <taxon>Langleyhallvirinae</taxon>
        <taxon>Getalongvirus</taxon>
        <taxon>Getalongvirus bentherdunthat</taxon>
    </lineage>
</organism>
<sequence length="128" mass="14166">MNIDDYNAEWERLTAKGLTPEEITLRLHQEKAVREGARKARESSHPTAQPGTVIPLPIQSHQAVGQAMRDVMELACDVRDTDPAECWARIETWAPTRIVSALVVAAAAINPDTHTEDDLWGWARGLAS</sequence>
<dbReference type="EMBL" id="MG099939">
    <property type="protein sequence ID" value="ATW60841.1"/>
    <property type="molecule type" value="Genomic_DNA"/>
</dbReference>
<evidence type="ECO:0000313" key="3">
    <source>
        <dbReference type="Proteomes" id="UP000240944"/>
    </source>
</evidence>
<gene>
    <name evidence="2" type="ORF">SEA_BENTHERDUNTHAT_71</name>
</gene>
<name>A0A2H4PF31_9CAUD</name>
<proteinExistence type="predicted"/>
<accession>A0A2H4PF31</accession>
<feature type="compositionally biased region" description="Basic and acidic residues" evidence="1">
    <location>
        <begin position="33"/>
        <end position="44"/>
    </location>
</feature>
<evidence type="ECO:0000256" key="1">
    <source>
        <dbReference type="SAM" id="MobiDB-lite"/>
    </source>
</evidence>
<protein>
    <submittedName>
        <fullName evidence="2">Uncharacterized protein</fullName>
    </submittedName>
</protein>
<dbReference type="InterPro" id="IPR055792">
    <property type="entry name" value="DUF7368"/>
</dbReference>